<evidence type="ECO:0000313" key="2">
    <source>
        <dbReference type="Proteomes" id="UP000187194"/>
    </source>
</evidence>
<dbReference type="AlphaFoldDB" id="A0A1R1JAR9"/>
<reference evidence="1 2" key="1">
    <citation type="submission" date="2017-01" db="EMBL/GenBank/DDBJ databases">
        <title>Phylogeographic, genomic and meropenem susceptibility analysis of Burkholderia ubonensis.</title>
        <authorList>
            <person name="Price E.P."/>
            <person name="Sarovich D.S."/>
            <person name="Webb J.R."/>
            <person name="Hall C.M."/>
            <person name="Sahl J.W."/>
            <person name="Kaestli M."/>
            <person name="Mayo M."/>
            <person name="Harrington G."/>
            <person name="Baker A.L."/>
            <person name="Sidak-Loftis L.C."/>
            <person name="Lummis M."/>
            <person name="Schupp J.M."/>
            <person name="Gillece J.D."/>
            <person name="Tuanyok A."/>
            <person name="Warner J."/>
            <person name="Busch J.D."/>
            <person name="Keim P."/>
            <person name="Currie B.J."/>
            <person name="Wagner D.M."/>
        </authorList>
    </citation>
    <scope>NUCLEOTIDE SEQUENCE [LARGE SCALE GENOMIC DNA]</scope>
    <source>
        <strain evidence="1 2">A21</strain>
    </source>
</reference>
<comment type="caution">
    <text evidence="1">The sequence shown here is derived from an EMBL/GenBank/DDBJ whole genome shotgun (WGS) entry which is preliminary data.</text>
</comment>
<dbReference type="EMBL" id="MTJZ01000017">
    <property type="protein sequence ID" value="OMG72435.1"/>
    <property type="molecule type" value="Genomic_DNA"/>
</dbReference>
<name>A0A1R1JAR9_9BURK</name>
<gene>
    <name evidence="1" type="ORF">BW685_16225</name>
</gene>
<dbReference type="Proteomes" id="UP000187194">
    <property type="component" value="Unassembled WGS sequence"/>
</dbReference>
<proteinExistence type="predicted"/>
<protein>
    <submittedName>
        <fullName evidence="1">Pyridoxal-dependent decarboxylase</fullName>
    </submittedName>
</protein>
<organism evidence="1 2">
    <name type="scientific">Burkholderia ubonensis</name>
    <dbReference type="NCBI Taxonomy" id="101571"/>
    <lineage>
        <taxon>Bacteria</taxon>
        <taxon>Pseudomonadati</taxon>
        <taxon>Pseudomonadota</taxon>
        <taxon>Betaproteobacteria</taxon>
        <taxon>Burkholderiales</taxon>
        <taxon>Burkholderiaceae</taxon>
        <taxon>Burkholderia</taxon>
        <taxon>Burkholderia cepacia complex</taxon>
    </lineage>
</organism>
<evidence type="ECO:0000313" key="1">
    <source>
        <dbReference type="EMBL" id="OMG72435.1"/>
    </source>
</evidence>
<accession>A0A1R1JAR9</accession>
<sequence>MVDVGDDGDVAKGAGHRNLKIDWVRKCARPFVTCVRGAQLGNRKL</sequence>